<dbReference type="RefSeq" id="WP_163968025.1">
    <property type="nucleotide sequence ID" value="NZ_JAAIVB010000078.1"/>
</dbReference>
<name>A0A6B3SY01_9BURK</name>
<keyword evidence="2" id="KW-1185">Reference proteome</keyword>
<organism evidence="1 2">
    <name type="scientific">Noviherbaspirillum galbum</name>
    <dbReference type="NCBI Taxonomy" id="2709383"/>
    <lineage>
        <taxon>Bacteria</taxon>
        <taxon>Pseudomonadati</taxon>
        <taxon>Pseudomonadota</taxon>
        <taxon>Betaproteobacteria</taxon>
        <taxon>Burkholderiales</taxon>
        <taxon>Oxalobacteraceae</taxon>
        <taxon>Noviherbaspirillum</taxon>
    </lineage>
</organism>
<comment type="caution">
    <text evidence="1">The sequence shown here is derived from an EMBL/GenBank/DDBJ whole genome shotgun (WGS) entry which is preliminary data.</text>
</comment>
<proteinExistence type="predicted"/>
<dbReference type="Proteomes" id="UP000482155">
    <property type="component" value="Unassembled WGS sequence"/>
</dbReference>
<gene>
    <name evidence="1" type="ORF">G3574_23735</name>
</gene>
<accession>A0A6B3SY01</accession>
<evidence type="ECO:0000313" key="1">
    <source>
        <dbReference type="EMBL" id="NEX64106.1"/>
    </source>
</evidence>
<evidence type="ECO:0008006" key="3">
    <source>
        <dbReference type="Google" id="ProtNLM"/>
    </source>
</evidence>
<dbReference type="AlphaFoldDB" id="A0A6B3SY01"/>
<sequence>MSDDADIAEENIELDRLAAIEACRRQPSMPAKGACWFCDEPLPPLQKFCDSDCAFDFEREQAALMRAGRSRPGGELRAE</sequence>
<protein>
    <recommendedName>
        <fullName evidence="3">DUF2116 family Zn-ribbon domain-containing protein</fullName>
    </recommendedName>
</protein>
<reference evidence="1 2" key="1">
    <citation type="submission" date="2020-02" db="EMBL/GenBank/DDBJ databases">
        <authorList>
            <person name="Kim M.K."/>
        </authorList>
    </citation>
    <scope>NUCLEOTIDE SEQUENCE [LARGE SCALE GENOMIC DNA]</scope>
    <source>
        <strain evidence="1 2">17J57-3</strain>
    </source>
</reference>
<evidence type="ECO:0000313" key="2">
    <source>
        <dbReference type="Proteomes" id="UP000482155"/>
    </source>
</evidence>
<dbReference type="EMBL" id="JAAIVB010000078">
    <property type="protein sequence ID" value="NEX64106.1"/>
    <property type="molecule type" value="Genomic_DNA"/>
</dbReference>